<dbReference type="Proteomes" id="UP000887159">
    <property type="component" value="Unassembled WGS sequence"/>
</dbReference>
<name>A0A8X6SC41_TRICX</name>
<dbReference type="GO" id="GO:0003697">
    <property type="term" value="F:single-stranded DNA binding"/>
    <property type="evidence" value="ECO:0007669"/>
    <property type="project" value="TreeGrafter"/>
</dbReference>
<protein>
    <submittedName>
        <fullName evidence="1">Putative DD34D transposase</fullName>
    </submittedName>
</protein>
<dbReference type="GO" id="GO:0044774">
    <property type="term" value="P:mitotic DNA integrity checkpoint signaling"/>
    <property type="evidence" value="ECO:0007669"/>
    <property type="project" value="TreeGrafter"/>
</dbReference>
<reference evidence="1" key="1">
    <citation type="submission" date="2020-08" db="EMBL/GenBank/DDBJ databases">
        <title>Multicomponent nature underlies the extraordinary mechanical properties of spider dragline silk.</title>
        <authorList>
            <person name="Kono N."/>
            <person name="Nakamura H."/>
            <person name="Mori M."/>
            <person name="Yoshida Y."/>
            <person name="Ohtoshi R."/>
            <person name="Malay A.D."/>
            <person name="Moran D.A.P."/>
            <person name="Tomita M."/>
            <person name="Numata K."/>
            <person name="Arakawa K."/>
        </authorList>
    </citation>
    <scope>NUCLEOTIDE SEQUENCE</scope>
</reference>
<evidence type="ECO:0000313" key="1">
    <source>
        <dbReference type="EMBL" id="GFY10769.1"/>
    </source>
</evidence>
<gene>
    <name evidence="1" type="ORF">TNCV_1122921</name>
</gene>
<dbReference type="PANTHER" id="PTHR46060:SF2">
    <property type="entry name" value="HISTONE-LYSINE N-METHYLTRANSFERASE SETMAR"/>
    <property type="match status" value="1"/>
</dbReference>
<proteinExistence type="predicted"/>
<dbReference type="AlphaFoldDB" id="A0A8X6SC41"/>
<dbReference type="GO" id="GO:0006303">
    <property type="term" value="P:double-strand break repair via nonhomologous end joining"/>
    <property type="evidence" value="ECO:0007669"/>
    <property type="project" value="TreeGrafter"/>
</dbReference>
<dbReference type="GO" id="GO:0035861">
    <property type="term" value="C:site of double-strand break"/>
    <property type="evidence" value="ECO:0007669"/>
    <property type="project" value="TreeGrafter"/>
</dbReference>
<dbReference type="Pfam" id="PF01359">
    <property type="entry name" value="Transposase_1"/>
    <property type="match status" value="1"/>
</dbReference>
<dbReference type="InterPro" id="IPR036397">
    <property type="entry name" value="RNaseH_sf"/>
</dbReference>
<dbReference type="InterPro" id="IPR001888">
    <property type="entry name" value="Transposase_1"/>
</dbReference>
<dbReference type="InterPro" id="IPR052709">
    <property type="entry name" value="Transposase-MT_Hybrid"/>
</dbReference>
<dbReference type="GO" id="GO:0044547">
    <property type="term" value="F:DNA topoisomerase binding"/>
    <property type="evidence" value="ECO:0007669"/>
    <property type="project" value="TreeGrafter"/>
</dbReference>
<dbReference type="GO" id="GO:0003690">
    <property type="term" value="F:double-stranded DNA binding"/>
    <property type="evidence" value="ECO:0007669"/>
    <property type="project" value="TreeGrafter"/>
</dbReference>
<accession>A0A8X6SC41</accession>
<keyword evidence="2" id="KW-1185">Reference proteome</keyword>
<dbReference type="GO" id="GO:0000014">
    <property type="term" value="F:single-stranded DNA endodeoxyribonuclease activity"/>
    <property type="evidence" value="ECO:0007669"/>
    <property type="project" value="TreeGrafter"/>
</dbReference>
<dbReference type="GO" id="GO:0042800">
    <property type="term" value="F:histone H3K4 methyltransferase activity"/>
    <property type="evidence" value="ECO:0007669"/>
    <property type="project" value="TreeGrafter"/>
</dbReference>
<dbReference type="EMBL" id="BMAU01021301">
    <property type="protein sequence ID" value="GFY10769.1"/>
    <property type="molecule type" value="Genomic_DNA"/>
</dbReference>
<evidence type="ECO:0000313" key="2">
    <source>
        <dbReference type="Proteomes" id="UP000887159"/>
    </source>
</evidence>
<dbReference type="GO" id="GO:0000729">
    <property type="term" value="P:DNA double-strand break processing"/>
    <property type="evidence" value="ECO:0007669"/>
    <property type="project" value="TreeGrafter"/>
</dbReference>
<comment type="caution">
    <text evidence="1">The sequence shown here is derived from an EMBL/GenBank/DDBJ whole genome shotgun (WGS) entry which is preliminary data.</text>
</comment>
<sequence>MVTGDDKCITYDNIVRKQSWSKRGEGAQTVSKPGLTSRKVLLCIWGNWEGKNYYELLLYHQTLNSDIYCQQLDRLKLAVDQKWPKLANRRGVVLHHYNARPHTSLVTR</sequence>
<dbReference type="GO" id="GO:0046975">
    <property type="term" value="F:histone H3K36 methyltransferase activity"/>
    <property type="evidence" value="ECO:0007669"/>
    <property type="project" value="TreeGrafter"/>
</dbReference>
<dbReference type="PANTHER" id="PTHR46060">
    <property type="entry name" value="MARINER MOS1 TRANSPOSASE-LIKE PROTEIN"/>
    <property type="match status" value="1"/>
</dbReference>
<dbReference type="GO" id="GO:0005634">
    <property type="term" value="C:nucleus"/>
    <property type="evidence" value="ECO:0007669"/>
    <property type="project" value="TreeGrafter"/>
</dbReference>
<dbReference type="GO" id="GO:0015074">
    <property type="term" value="P:DNA integration"/>
    <property type="evidence" value="ECO:0007669"/>
    <property type="project" value="TreeGrafter"/>
</dbReference>
<dbReference type="GO" id="GO:0000793">
    <property type="term" value="C:condensed chromosome"/>
    <property type="evidence" value="ECO:0007669"/>
    <property type="project" value="TreeGrafter"/>
</dbReference>
<dbReference type="GO" id="GO:0031297">
    <property type="term" value="P:replication fork processing"/>
    <property type="evidence" value="ECO:0007669"/>
    <property type="project" value="TreeGrafter"/>
</dbReference>
<dbReference type="Gene3D" id="3.30.420.10">
    <property type="entry name" value="Ribonuclease H-like superfamily/Ribonuclease H"/>
    <property type="match status" value="1"/>
</dbReference>
<organism evidence="1 2">
    <name type="scientific">Trichonephila clavipes</name>
    <name type="common">Golden silk orbweaver</name>
    <name type="synonym">Nephila clavipes</name>
    <dbReference type="NCBI Taxonomy" id="2585209"/>
    <lineage>
        <taxon>Eukaryota</taxon>
        <taxon>Metazoa</taxon>
        <taxon>Ecdysozoa</taxon>
        <taxon>Arthropoda</taxon>
        <taxon>Chelicerata</taxon>
        <taxon>Arachnida</taxon>
        <taxon>Araneae</taxon>
        <taxon>Araneomorphae</taxon>
        <taxon>Entelegynae</taxon>
        <taxon>Araneoidea</taxon>
        <taxon>Nephilidae</taxon>
        <taxon>Trichonephila</taxon>
    </lineage>
</organism>